<dbReference type="PRINTS" id="PR00412">
    <property type="entry name" value="EPOXHYDRLASE"/>
</dbReference>
<evidence type="ECO:0000256" key="2">
    <source>
        <dbReference type="ARBA" id="ARBA00038334"/>
    </source>
</evidence>
<dbReference type="SUPFAM" id="SSF53474">
    <property type="entry name" value="alpha/beta-Hydrolases"/>
    <property type="match status" value="1"/>
</dbReference>
<dbReference type="EMBL" id="OOIL02003702">
    <property type="protein sequence ID" value="VFQ89017.1"/>
    <property type="molecule type" value="Genomic_DNA"/>
</dbReference>
<organism evidence="4 5">
    <name type="scientific">Cuscuta campestris</name>
    <dbReference type="NCBI Taxonomy" id="132261"/>
    <lineage>
        <taxon>Eukaryota</taxon>
        <taxon>Viridiplantae</taxon>
        <taxon>Streptophyta</taxon>
        <taxon>Embryophyta</taxon>
        <taxon>Tracheophyta</taxon>
        <taxon>Spermatophyta</taxon>
        <taxon>Magnoliopsida</taxon>
        <taxon>eudicotyledons</taxon>
        <taxon>Gunneridae</taxon>
        <taxon>Pentapetalae</taxon>
        <taxon>asterids</taxon>
        <taxon>lamiids</taxon>
        <taxon>Solanales</taxon>
        <taxon>Convolvulaceae</taxon>
        <taxon>Cuscuteae</taxon>
        <taxon>Cuscuta</taxon>
        <taxon>Cuscuta subgen. Grammica</taxon>
        <taxon>Cuscuta sect. Cleistogrammica</taxon>
    </lineage>
</organism>
<gene>
    <name evidence="4" type="ORF">CCAM_LOCUS30793</name>
</gene>
<evidence type="ECO:0000256" key="1">
    <source>
        <dbReference type="ARBA" id="ARBA00022801"/>
    </source>
</evidence>
<accession>A0A484MKM4</accession>
<dbReference type="PANTHER" id="PTHR43329">
    <property type="entry name" value="EPOXIDE HYDROLASE"/>
    <property type="match status" value="1"/>
</dbReference>
<evidence type="ECO:0000313" key="4">
    <source>
        <dbReference type="EMBL" id="VFQ89017.1"/>
    </source>
</evidence>
<dbReference type="Proteomes" id="UP000595140">
    <property type="component" value="Unassembled WGS sequence"/>
</dbReference>
<keyword evidence="1" id="KW-0378">Hydrolase</keyword>
<dbReference type="InterPro" id="IPR000073">
    <property type="entry name" value="AB_hydrolase_1"/>
</dbReference>
<protein>
    <recommendedName>
        <fullName evidence="3">AB hydrolase-1 domain-containing protein</fullName>
    </recommendedName>
</protein>
<dbReference type="InterPro" id="IPR029058">
    <property type="entry name" value="AB_hydrolase_fold"/>
</dbReference>
<proteinExistence type="inferred from homology"/>
<evidence type="ECO:0000259" key="3">
    <source>
        <dbReference type="Pfam" id="PF00561"/>
    </source>
</evidence>
<feature type="domain" description="AB hydrolase-1" evidence="3">
    <location>
        <begin position="27"/>
        <end position="297"/>
    </location>
</feature>
<keyword evidence="5" id="KW-1185">Reference proteome</keyword>
<dbReference type="Pfam" id="PF00561">
    <property type="entry name" value="Abhydrolase_1"/>
    <property type="match status" value="1"/>
</dbReference>
<reference evidence="4 5" key="1">
    <citation type="submission" date="2018-04" db="EMBL/GenBank/DDBJ databases">
        <authorList>
            <person name="Vogel A."/>
        </authorList>
    </citation>
    <scope>NUCLEOTIDE SEQUENCE [LARGE SCALE GENOMIC DNA]</scope>
</reference>
<dbReference type="InterPro" id="IPR000639">
    <property type="entry name" value="Epox_hydrolase-like"/>
</dbReference>
<dbReference type="OrthoDB" id="7130006at2759"/>
<evidence type="ECO:0000313" key="5">
    <source>
        <dbReference type="Proteomes" id="UP000595140"/>
    </source>
</evidence>
<dbReference type="GO" id="GO:0016787">
    <property type="term" value="F:hydrolase activity"/>
    <property type="evidence" value="ECO:0007669"/>
    <property type="project" value="UniProtKB-KW"/>
</dbReference>
<dbReference type="Gene3D" id="3.40.50.1820">
    <property type="entry name" value="alpha/beta hydrolase"/>
    <property type="match status" value="1"/>
</dbReference>
<sequence length="316" mass="35508">MDQIEHKWVEVNGLKIHVAEIGSGPGPAVLFLHGFPEIWYSWRHQMVAVAGAGQRAISIDYRGYGLSDQPPEPEKTTLLDFVDDLAALLHLLSIPKVFVIGKDFGSIVLSYFCLLHEDRVAGCVTLDAPFMISRASGFTSNLPEGFYISRWQEEGRAEADFGRFDAKTVVKNVYILFSQSEIPIASENQEIMDLVDPSTPLPPWFTEQDLVTYGDLYQNSGFRTALKAPYRSLGDKQPDLPADPRIKVPALFIAGEKDYVMKFPGMEEYIRGGMLKAFVPNVEIVYVPQGTHFLQEQFPQEINQLILNFLHNHNAS</sequence>
<dbReference type="AlphaFoldDB" id="A0A484MKM4"/>
<comment type="similarity">
    <text evidence="2">Belongs to the AB hydrolase superfamily. Epoxide hydrolase family.</text>
</comment>
<name>A0A484MKM4_9ASTE</name>